<keyword evidence="7 13" id="KW-0479">Metal-binding</keyword>
<dbReference type="InterPro" id="IPR001128">
    <property type="entry name" value="Cyt_P450"/>
</dbReference>
<dbReference type="PANTHER" id="PTHR46300">
    <property type="entry name" value="P450, PUTATIVE (EUROFUNG)-RELATED-RELATED"/>
    <property type="match status" value="1"/>
</dbReference>
<feature type="transmembrane region" description="Helical" evidence="14">
    <location>
        <begin position="775"/>
        <end position="797"/>
    </location>
</feature>
<evidence type="ECO:0000256" key="5">
    <source>
        <dbReference type="ARBA" id="ARBA00022617"/>
    </source>
</evidence>
<evidence type="ECO:0000256" key="14">
    <source>
        <dbReference type="SAM" id="Phobius"/>
    </source>
</evidence>
<keyword evidence="10 13" id="KW-0408">Iron</keyword>
<dbReference type="GO" id="GO:0020037">
    <property type="term" value="F:heme binding"/>
    <property type="evidence" value="ECO:0007669"/>
    <property type="project" value="InterPro"/>
</dbReference>
<feature type="transmembrane region" description="Helical" evidence="14">
    <location>
        <begin position="752"/>
        <end position="769"/>
    </location>
</feature>
<comment type="similarity">
    <text evidence="4">Belongs to the cytochrome P450 family.</text>
</comment>
<dbReference type="InterPro" id="IPR002401">
    <property type="entry name" value="Cyt_P450_E_grp-I"/>
</dbReference>
<sequence>MYSLRDLADWALASIFVWLIWRLLRSLYKSPRPPGPTGLPFLGVTFQIPEDKQWLKFHEWTERYGDVVSTTVMGQPTLILGSVRAANDLLDAKGSIYSDRPDAIMAGELVGWDRGLGYAHGPDNPRFREFRRLFQQFIGPRACQDPHILTMQEEETHRLMLRFLRDPDNFYRHPRESTGALILRLAYGYEVSNDQAHDPLVEVVEIAMQGFAKASEPGAFLVDNFPILRYVPEWMMPRGGFKAVARRMRRELDEMYDLPFAYVKGQMDAGRALPSFTSSYLEEKRNPTPADEELIKAAAASLYSGGADTTPSSMTAFILAMTLWPSIQTRAQNELDALLGTSWTRLPTFADRAQLPYVNAIVLEVLRWNPAVPLGLAHRLTEDDVYRVWVIPRGTVVWANIWSMLQDPTVFPEPSEFKPERYLNEDGSLRELARHEDPSLVGFGFGRRICPGMFFAMNSIFIGIATMLYVFNIEKRRNEKGEEIVPKVDFRGFISHPVPFPCCIKPRSEEAAALIRRATGQDYTLRERDGSGRVIAVYSSGGGRATTENGTAHSKAGKRRSNWRRLLSDVFLPEGYPSTVSSDYLQYQIWNALQAFCSSLAGLFASRAVLQGHGVGNASASATNAIFLTVLQDVFSRLTTIVAGYYLGTSLYPEAKTYRLLADILNDAAIICDTLSPHLAHISFSFTYPFFAPASDSSLRIVALCMSGAFRALCGAVAGGSKAALTVHFATAGERPGDVGDLSAKDGSKETVLALLGMLCGSVVLHYVHSAQTTYLVLFGLIFCHLAANVIAVRVIAMRAFNRQRASIAWNAFRESLEEDGNVTGKSGVPSYTAVARREYIFPNPAQISSPSHDRTTRVYCSFGVPFSTISGPKTRSKGAWSIYASTGPEMPHRMTDEQVATCLKLFADEKYVLWYTASGASTAQLPSLAIVLKDGHGPHDHLKAWAHAHEVARLSRGRRPSTFDAQLIVVRDALARISRMFPSFLDAARTAGWKTEEGALVGGSPVTITVDTLQADGIFVLEDKKTI</sequence>
<dbReference type="EMBL" id="JAPEVG010000103">
    <property type="protein sequence ID" value="KAJ8482954.1"/>
    <property type="molecule type" value="Genomic_DNA"/>
</dbReference>
<keyword evidence="17" id="KW-1185">Reference proteome</keyword>
<feature type="binding site" description="axial binding residue" evidence="13">
    <location>
        <position position="450"/>
    </location>
    <ligand>
        <name>heme</name>
        <dbReference type="ChEBI" id="CHEBI:30413"/>
    </ligand>
    <ligandPart>
        <name>Fe</name>
        <dbReference type="ChEBI" id="CHEBI:18248"/>
    </ligandPart>
</feature>
<dbReference type="Proteomes" id="UP001215151">
    <property type="component" value="Unassembled WGS sequence"/>
</dbReference>
<evidence type="ECO:0000256" key="12">
    <source>
        <dbReference type="ARBA" id="ARBA00023136"/>
    </source>
</evidence>
<dbReference type="PRINTS" id="PR00463">
    <property type="entry name" value="EP450I"/>
</dbReference>
<evidence type="ECO:0000313" key="17">
    <source>
        <dbReference type="Proteomes" id="UP001215151"/>
    </source>
</evidence>
<keyword evidence="12 14" id="KW-0472">Membrane</keyword>
<dbReference type="PANTHER" id="PTHR46300:SF7">
    <property type="entry name" value="P450, PUTATIVE (EUROFUNG)-RELATED"/>
    <property type="match status" value="1"/>
</dbReference>
<keyword evidence="9" id="KW-0560">Oxidoreductase</keyword>
<keyword evidence="8 14" id="KW-1133">Transmembrane helix</keyword>
<keyword evidence="5 13" id="KW-0349">Heme</keyword>
<proteinExistence type="inferred from homology"/>
<dbReference type="GO" id="GO:0005506">
    <property type="term" value="F:iron ion binding"/>
    <property type="evidence" value="ECO:0007669"/>
    <property type="project" value="InterPro"/>
</dbReference>
<evidence type="ECO:0000256" key="1">
    <source>
        <dbReference type="ARBA" id="ARBA00001971"/>
    </source>
</evidence>
<evidence type="ECO:0000256" key="9">
    <source>
        <dbReference type="ARBA" id="ARBA00023002"/>
    </source>
</evidence>
<evidence type="ECO:0000256" key="8">
    <source>
        <dbReference type="ARBA" id="ARBA00022989"/>
    </source>
</evidence>
<dbReference type="GO" id="GO:0016020">
    <property type="term" value="C:membrane"/>
    <property type="evidence" value="ECO:0007669"/>
    <property type="project" value="UniProtKB-SubCell"/>
</dbReference>
<dbReference type="InterPro" id="IPR036396">
    <property type="entry name" value="Cyt_P450_sf"/>
</dbReference>
<keyword evidence="11" id="KW-0503">Monooxygenase</keyword>
<protein>
    <recommendedName>
        <fullName evidence="15">Protein root UVB sensitive/RUS domain-containing protein</fullName>
    </recommendedName>
</protein>
<evidence type="ECO:0000256" key="4">
    <source>
        <dbReference type="ARBA" id="ARBA00010617"/>
    </source>
</evidence>
<dbReference type="Pfam" id="PF00067">
    <property type="entry name" value="p450"/>
    <property type="match status" value="1"/>
</dbReference>
<dbReference type="GO" id="GO:0016705">
    <property type="term" value="F:oxidoreductase activity, acting on paired donors, with incorporation or reduction of molecular oxygen"/>
    <property type="evidence" value="ECO:0007669"/>
    <property type="project" value="InterPro"/>
</dbReference>
<comment type="cofactor">
    <cofactor evidence="1 13">
        <name>heme</name>
        <dbReference type="ChEBI" id="CHEBI:30413"/>
    </cofactor>
</comment>
<comment type="caution">
    <text evidence="16">The sequence shown here is derived from an EMBL/GenBank/DDBJ whole genome shotgun (WGS) entry which is preliminary data.</text>
</comment>
<dbReference type="InterPro" id="IPR017972">
    <property type="entry name" value="Cyt_P450_CS"/>
</dbReference>
<name>A0AAD7TX17_9APHY</name>
<reference evidence="16" key="1">
    <citation type="submission" date="2022-11" db="EMBL/GenBank/DDBJ databases">
        <title>Genome Sequence of Cubamyces cubensis.</title>
        <authorList>
            <person name="Buettner E."/>
        </authorList>
    </citation>
    <scope>NUCLEOTIDE SEQUENCE</scope>
    <source>
        <strain evidence="16">MPL-01</strain>
    </source>
</reference>
<feature type="domain" description="Protein root UVB sensitive/RUS" evidence="15">
    <location>
        <begin position="559"/>
        <end position="815"/>
    </location>
</feature>
<comment type="subcellular location">
    <subcellularLocation>
        <location evidence="2">Membrane</location>
        <topology evidence="2">Single-pass membrane protein</topology>
    </subcellularLocation>
</comment>
<dbReference type="SUPFAM" id="SSF48264">
    <property type="entry name" value="Cytochrome P450"/>
    <property type="match status" value="1"/>
</dbReference>
<evidence type="ECO:0000256" key="10">
    <source>
        <dbReference type="ARBA" id="ARBA00023004"/>
    </source>
</evidence>
<gene>
    <name evidence="16" type="ORF">ONZ51_g5005</name>
</gene>
<organism evidence="16 17">
    <name type="scientific">Trametes cubensis</name>
    <dbReference type="NCBI Taxonomy" id="1111947"/>
    <lineage>
        <taxon>Eukaryota</taxon>
        <taxon>Fungi</taxon>
        <taxon>Dikarya</taxon>
        <taxon>Basidiomycota</taxon>
        <taxon>Agaricomycotina</taxon>
        <taxon>Agaricomycetes</taxon>
        <taxon>Polyporales</taxon>
        <taxon>Polyporaceae</taxon>
        <taxon>Trametes</taxon>
    </lineage>
</organism>
<dbReference type="InterPro" id="IPR054549">
    <property type="entry name" value="UVB_sens_RUS_dom"/>
</dbReference>
<keyword evidence="6 14" id="KW-0812">Transmembrane</keyword>
<evidence type="ECO:0000256" key="3">
    <source>
        <dbReference type="ARBA" id="ARBA00005179"/>
    </source>
</evidence>
<evidence type="ECO:0000313" key="16">
    <source>
        <dbReference type="EMBL" id="KAJ8482954.1"/>
    </source>
</evidence>
<dbReference type="CDD" id="cd11065">
    <property type="entry name" value="CYP64-like"/>
    <property type="match status" value="1"/>
</dbReference>
<dbReference type="Gene3D" id="1.10.630.10">
    <property type="entry name" value="Cytochrome P450"/>
    <property type="match status" value="1"/>
</dbReference>
<evidence type="ECO:0000256" key="6">
    <source>
        <dbReference type="ARBA" id="ARBA00022692"/>
    </source>
</evidence>
<feature type="transmembrane region" description="Helical" evidence="14">
    <location>
        <begin position="453"/>
        <end position="471"/>
    </location>
</feature>
<dbReference type="PROSITE" id="PS00086">
    <property type="entry name" value="CYTOCHROME_P450"/>
    <property type="match status" value="1"/>
</dbReference>
<accession>A0AAD7TX17</accession>
<dbReference type="Pfam" id="PF04884">
    <property type="entry name" value="UVB_sens_prot"/>
    <property type="match status" value="1"/>
</dbReference>
<dbReference type="GO" id="GO:0004497">
    <property type="term" value="F:monooxygenase activity"/>
    <property type="evidence" value="ECO:0007669"/>
    <property type="project" value="UniProtKB-KW"/>
</dbReference>
<comment type="pathway">
    <text evidence="3">Secondary metabolite biosynthesis.</text>
</comment>
<evidence type="ECO:0000259" key="15">
    <source>
        <dbReference type="Pfam" id="PF04884"/>
    </source>
</evidence>
<dbReference type="AlphaFoldDB" id="A0AAD7TX17"/>
<evidence type="ECO:0000256" key="13">
    <source>
        <dbReference type="PIRSR" id="PIRSR602401-1"/>
    </source>
</evidence>
<evidence type="ECO:0000256" key="11">
    <source>
        <dbReference type="ARBA" id="ARBA00023033"/>
    </source>
</evidence>
<evidence type="ECO:0000256" key="7">
    <source>
        <dbReference type="ARBA" id="ARBA00022723"/>
    </source>
</evidence>
<dbReference type="InterPro" id="IPR050364">
    <property type="entry name" value="Cytochrome_P450_fung"/>
</dbReference>
<evidence type="ECO:0000256" key="2">
    <source>
        <dbReference type="ARBA" id="ARBA00004167"/>
    </source>
</evidence>